<dbReference type="GO" id="GO:0006654">
    <property type="term" value="P:phosphatidic acid biosynthetic process"/>
    <property type="evidence" value="ECO:0007669"/>
    <property type="project" value="TreeGrafter"/>
</dbReference>
<dbReference type="Pfam" id="PF01553">
    <property type="entry name" value="Acyltransferase"/>
    <property type="match status" value="1"/>
</dbReference>
<evidence type="ECO:0000256" key="2">
    <source>
        <dbReference type="ARBA" id="ARBA00022679"/>
    </source>
</evidence>
<reference evidence="5 6" key="1">
    <citation type="journal article" date="2014" name="Int. J. Syst. Evol. Microbiol.">
        <title>Complete genome sequence of Corynebacterium casei LMG S-19264T (=DSM 44701T), isolated from a smear-ripened cheese.</title>
        <authorList>
            <consortium name="US DOE Joint Genome Institute (JGI-PGF)"/>
            <person name="Walter F."/>
            <person name="Albersmeier A."/>
            <person name="Kalinowski J."/>
            <person name="Ruckert C."/>
        </authorList>
    </citation>
    <scope>NUCLEOTIDE SEQUENCE [LARGE SCALE GENOMIC DNA]</scope>
    <source>
        <strain evidence="5 6">KCTC 23968</strain>
    </source>
</reference>
<feature type="domain" description="Phospholipid/glycerol acyltransferase" evidence="4">
    <location>
        <begin position="32"/>
        <end position="144"/>
    </location>
</feature>
<comment type="pathway">
    <text evidence="1">Lipid metabolism.</text>
</comment>
<comment type="caution">
    <text evidence="5">The sequence shown here is derived from an EMBL/GenBank/DDBJ whole genome shotgun (WGS) entry which is preliminary data.</text>
</comment>
<keyword evidence="6" id="KW-1185">Reference proteome</keyword>
<dbReference type="GO" id="GO:0003841">
    <property type="term" value="F:1-acylglycerol-3-phosphate O-acyltransferase activity"/>
    <property type="evidence" value="ECO:0007669"/>
    <property type="project" value="TreeGrafter"/>
</dbReference>
<accession>A0A918NF01</accession>
<dbReference type="AlphaFoldDB" id="A0A918NF01"/>
<keyword evidence="2" id="KW-0808">Transferase</keyword>
<dbReference type="Proteomes" id="UP000600865">
    <property type="component" value="Unassembled WGS sequence"/>
</dbReference>
<dbReference type="SMART" id="SM00563">
    <property type="entry name" value="PlsC"/>
    <property type="match status" value="1"/>
</dbReference>
<proteinExistence type="predicted"/>
<name>A0A918NF01_9PROT</name>
<evidence type="ECO:0000313" key="5">
    <source>
        <dbReference type="EMBL" id="GGX62950.1"/>
    </source>
</evidence>
<dbReference type="PANTHER" id="PTHR10434:SF9">
    <property type="entry name" value="PHOSPHOLIPID_GLYCEROL ACYLTRANSFERASE DOMAIN-CONTAINING PROTEIN"/>
    <property type="match status" value="1"/>
</dbReference>
<protein>
    <submittedName>
        <fullName evidence="5">Acyltransferase</fullName>
    </submittedName>
</protein>
<dbReference type="EMBL" id="BMYV01000001">
    <property type="protein sequence ID" value="GGX62950.1"/>
    <property type="molecule type" value="Genomic_DNA"/>
</dbReference>
<keyword evidence="3 5" id="KW-0012">Acyltransferase</keyword>
<organism evidence="5 6">
    <name type="scientific">Litorimonas cladophorae</name>
    <dbReference type="NCBI Taxonomy" id="1220491"/>
    <lineage>
        <taxon>Bacteria</taxon>
        <taxon>Pseudomonadati</taxon>
        <taxon>Pseudomonadota</taxon>
        <taxon>Alphaproteobacteria</taxon>
        <taxon>Maricaulales</taxon>
        <taxon>Robiginitomaculaceae</taxon>
    </lineage>
</organism>
<dbReference type="SUPFAM" id="SSF69593">
    <property type="entry name" value="Glycerol-3-phosphate (1)-acyltransferase"/>
    <property type="match status" value="1"/>
</dbReference>
<dbReference type="PANTHER" id="PTHR10434">
    <property type="entry name" value="1-ACYL-SN-GLYCEROL-3-PHOSPHATE ACYLTRANSFERASE"/>
    <property type="match status" value="1"/>
</dbReference>
<evidence type="ECO:0000256" key="3">
    <source>
        <dbReference type="ARBA" id="ARBA00023315"/>
    </source>
</evidence>
<evidence type="ECO:0000256" key="1">
    <source>
        <dbReference type="ARBA" id="ARBA00005189"/>
    </source>
</evidence>
<gene>
    <name evidence="5" type="ORF">GCM10011309_11160</name>
</gene>
<dbReference type="InterPro" id="IPR002123">
    <property type="entry name" value="Plipid/glycerol_acylTrfase"/>
</dbReference>
<evidence type="ECO:0000259" key="4">
    <source>
        <dbReference type="SMART" id="SM00563"/>
    </source>
</evidence>
<evidence type="ECO:0000313" key="6">
    <source>
        <dbReference type="Proteomes" id="UP000600865"/>
    </source>
</evidence>
<sequence length="180" mass="20256">MGNAVTRWIGDVILKAMGWTLVGKLPNLKKAIIIGGPHTSNWDLFLAMGSMLSVGLKFSWMMKKEAFIWPLGRLWKALGGIPIDRKAKTDVMSQIKDWFDQRDSIWLGITPEGTRSRVDSYKTGYLRIAKAVGVPLFIVGIDAENKRIVLDQIWEPHSDIDTENAAIKSYIDAHYVGIRN</sequence>